<dbReference type="AlphaFoldDB" id="A0A9X8MI14"/>
<dbReference type="EMBL" id="FOEV01000046">
    <property type="protein sequence ID" value="SER55131.1"/>
    <property type="molecule type" value="Genomic_DNA"/>
</dbReference>
<dbReference type="RefSeq" id="WP_074830771.1">
    <property type="nucleotide sequence ID" value="NZ_FOEV01000046.1"/>
</dbReference>
<accession>A0A9X8MI14</accession>
<evidence type="ECO:0000313" key="1">
    <source>
        <dbReference type="EMBL" id="SER55131.1"/>
    </source>
</evidence>
<dbReference type="GeneID" id="300269888"/>
<gene>
    <name evidence="1" type="ORF">SAMN05216409_1461</name>
</gene>
<protein>
    <submittedName>
        <fullName evidence="1">Uncharacterized protein</fullName>
    </submittedName>
</protein>
<evidence type="ECO:0000313" key="2">
    <source>
        <dbReference type="Proteomes" id="UP000183210"/>
    </source>
</evidence>
<comment type="caution">
    <text evidence="1">The sequence shown here is derived from an EMBL/GenBank/DDBJ whole genome shotgun (WGS) entry which is preliminary data.</text>
</comment>
<sequence length="231" mass="26587">MTAIYRDVMSTLVRVLAADNIDNTTKQHWQNLIDSIPADSTFRSCISAREKFDYDCALYALLHKELKPLHWNLLVGKYSTHKGNKVAAIGKVAPHVESFASQLFKYKATTAWFIPKMKGLQAQASTGMEVVSRSERQYAEHKALMASFKKKGVKGMSKEVDREKYIKRSTDMIVLEPEFYDMNTWDSEARPESTRRRWRNQVYRSLDAIEEAALIHVTEIFDQQEIFGQVA</sequence>
<organism evidence="1 2">
    <name type="scientific">Pseudomonas lutea</name>
    <dbReference type="NCBI Taxonomy" id="243924"/>
    <lineage>
        <taxon>Bacteria</taxon>
        <taxon>Pseudomonadati</taxon>
        <taxon>Pseudomonadota</taxon>
        <taxon>Gammaproteobacteria</taxon>
        <taxon>Pseudomonadales</taxon>
        <taxon>Pseudomonadaceae</taxon>
        <taxon>Pseudomonas</taxon>
    </lineage>
</organism>
<name>A0A9X8MI14_9PSED</name>
<dbReference type="Proteomes" id="UP000183210">
    <property type="component" value="Unassembled WGS sequence"/>
</dbReference>
<reference evidence="1 2" key="1">
    <citation type="submission" date="2016-10" db="EMBL/GenBank/DDBJ databases">
        <authorList>
            <person name="Varghese N."/>
            <person name="Submissions S."/>
        </authorList>
    </citation>
    <scope>NUCLEOTIDE SEQUENCE [LARGE SCALE GENOMIC DNA]</scope>
    <source>
        <strain evidence="1 2">LMG 21974</strain>
    </source>
</reference>
<proteinExistence type="predicted"/>